<evidence type="ECO:0000256" key="4">
    <source>
        <dbReference type="ARBA" id="ARBA00022989"/>
    </source>
</evidence>
<feature type="transmembrane region" description="Helical" evidence="11">
    <location>
        <begin position="158"/>
        <end position="184"/>
    </location>
</feature>
<evidence type="ECO:0000256" key="10">
    <source>
        <dbReference type="ARBA" id="ARBA00049660"/>
    </source>
</evidence>
<comment type="catalytic activity">
    <reaction evidence="6">
        <text>(S)-lactate(in) + H(+)(in) = (S)-lactate(out) + H(+)(out)</text>
        <dbReference type="Rhea" id="RHEA:29415"/>
        <dbReference type="ChEBI" id="CHEBI:15378"/>
        <dbReference type="ChEBI" id="CHEBI:16651"/>
    </reaction>
</comment>
<dbReference type="GO" id="GO:0015707">
    <property type="term" value="P:nitrite transport"/>
    <property type="evidence" value="ECO:0007669"/>
    <property type="project" value="TreeGrafter"/>
</dbReference>
<evidence type="ECO:0000256" key="3">
    <source>
        <dbReference type="ARBA" id="ARBA00022692"/>
    </source>
</evidence>
<feature type="transmembrane region" description="Helical" evidence="11">
    <location>
        <begin position="112"/>
        <end position="138"/>
    </location>
</feature>
<evidence type="ECO:0000256" key="2">
    <source>
        <dbReference type="ARBA" id="ARBA00011255"/>
    </source>
</evidence>
<comment type="subunit">
    <text evidence="2">Homopentamer.</text>
</comment>
<sequence>MVVTASPDTYYHLLEYGMHKMRLRLDRLFLQAFMAGVYVGLAGHCCTTIAGAFSVQPGEPLAVPKAVQKLVYGLLFPVAFISIIWTGAELFTGNTMTMLVCILERRIKVHQLAINWSFSLVGNWLGALFVAFFLSHLTGALADPSVSSFLFKTAKDKINYSFLSCFLRAVGCNAFVCLAVWFVIATDDGAGKIMALWFPIFAFCVGGYEHIIANFYTLQVALMAGAPISVGAVVVNNFIPTLLGNLASKP</sequence>
<keyword evidence="5 11" id="KW-0472">Membrane</keyword>
<dbReference type="InterPro" id="IPR023271">
    <property type="entry name" value="Aquaporin-like"/>
</dbReference>
<feature type="transmembrane region" description="Helical" evidence="11">
    <location>
        <begin position="28"/>
        <end position="50"/>
    </location>
</feature>
<feature type="transmembrane region" description="Helical" evidence="11">
    <location>
        <begin position="222"/>
        <end position="243"/>
    </location>
</feature>
<dbReference type="InterPro" id="IPR000292">
    <property type="entry name" value="For/NO2_transpt"/>
</dbReference>
<dbReference type="Gene3D" id="1.20.1080.10">
    <property type="entry name" value="Glycerol uptake facilitator protein"/>
    <property type="match status" value="1"/>
</dbReference>
<comment type="similarity">
    <text evidence="10">Belongs to the FNT transporter (TC 1.A.16) family.</text>
</comment>
<comment type="catalytic activity">
    <reaction evidence="9">
        <text>acetate(out) + H(+)(out) = acetate(in) + H(+)(in)</text>
        <dbReference type="Rhea" id="RHEA:71803"/>
        <dbReference type="ChEBI" id="CHEBI:15378"/>
        <dbReference type="ChEBI" id="CHEBI:30089"/>
    </reaction>
</comment>
<evidence type="ECO:0000256" key="6">
    <source>
        <dbReference type="ARBA" id="ARBA00034245"/>
    </source>
</evidence>
<feature type="transmembrane region" description="Helical" evidence="11">
    <location>
        <begin position="70"/>
        <end position="91"/>
    </location>
</feature>
<feature type="transmembrane region" description="Helical" evidence="11">
    <location>
        <begin position="196"/>
        <end position="216"/>
    </location>
</feature>
<dbReference type="GeneID" id="25473606"/>
<proteinExistence type="inferred from homology"/>
<dbReference type="Proteomes" id="UP000030754">
    <property type="component" value="Unassembled WGS sequence"/>
</dbReference>
<dbReference type="AlphaFoldDB" id="U6MFX7"/>
<comment type="catalytic activity">
    <reaction evidence="7">
        <text>pyruvate(out) + H(+)(out) = pyruvate(in) + H(+)(in)</text>
        <dbReference type="Rhea" id="RHEA:64720"/>
        <dbReference type="ChEBI" id="CHEBI:15361"/>
        <dbReference type="ChEBI" id="CHEBI:15378"/>
    </reaction>
</comment>
<evidence type="ECO:0000256" key="11">
    <source>
        <dbReference type="SAM" id="Phobius"/>
    </source>
</evidence>
<evidence type="ECO:0000256" key="5">
    <source>
        <dbReference type="ARBA" id="ARBA00023136"/>
    </source>
</evidence>
<dbReference type="Pfam" id="PF01226">
    <property type="entry name" value="Form_Nir_trans"/>
    <property type="match status" value="1"/>
</dbReference>
<evidence type="ECO:0000313" key="12">
    <source>
        <dbReference type="EMBL" id="CDJ63137.1"/>
    </source>
</evidence>
<dbReference type="RefSeq" id="XP_013440499.1">
    <property type="nucleotide sequence ID" value="XM_013585045.1"/>
</dbReference>
<keyword evidence="13" id="KW-1185">Reference proteome</keyword>
<dbReference type="EMBL" id="HG722715">
    <property type="protein sequence ID" value="CDJ63137.1"/>
    <property type="molecule type" value="Genomic_DNA"/>
</dbReference>
<reference evidence="12" key="2">
    <citation type="submission" date="2013-10" db="EMBL/GenBank/DDBJ databases">
        <authorList>
            <person name="Aslett M."/>
        </authorList>
    </citation>
    <scope>NUCLEOTIDE SEQUENCE [LARGE SCALE GENOMIC DNA]</scope>
    <source>
        <strain evidence="12">Houghton</strain>
    </source>
</reference>
<dbReference type="PANTHER" id="PTHR30520">
    <property type="entry name" value="FORMATE TRANSPORTER-RELATED"/>
    <property type="match status" value="1"/>
</dbReference>
<gene>
    <name evidence="12" type="ORF">ENH_00034420</name>
</gene>
<dbReference type="PANTHER" id="PTHR30520:SF6">
    <property type="entry name" value="FORMATE_NITRATE FAMILY TRANSPORTER (EUROFUNG)"/>
    <property type="match status" value="1"/>
</dbReference>
<evidence type="ECO:0000256" key="9">
    <source>
        <dbReference type="ARBA" id="ARBA00049088"/>
    </source>
</evidence>
<dbReference type="GO" id="GO:0015513">
    <property type="term" value="F:high-affinity secondary active nitrite transmembrane transporter activity"/>
    <property type="evidence" value="ECO:0007669"/>
    <property type="project" value="TreeGrafter"/>
</dbReference>
<evidence type="ECO:0000313" key="13">
    <source>
        <dbReference type="Proteomes" id="UP000030754"/>
    </source>
</evidence>
<evidence type="ECO:0000256" key="7">
    <source>
        <dbReference type="ARBA" id="ARBA00047693"/>
    </source>
</evidence>
<dbReference type="GO" id="GO:0005886">
    <property type="term" value="C:plasma membrane"/>
    <property type="evidence" value="ECO:0007669"/>
    <property type="project" value="UniProtKB-SubCell"/>
</dbReference>
<reference evidence="12" key="1">
    <citation type="submission" date="2013-10" db="EMBL/GenBank/DDBJ databases">
        <title>Genomic analysis of the causative agents of coccidiosis in chickens.</title>
        <authorList>
            <person name="Reid A.J."/>
            <person name="Blake D."/>
            <person name="Billington K."/>
            <person name="Browne H."/>
            <person name="Dunn M."/>
            <person name="Hung S."/>
            <person name="Kawahara F."/>
            <person name="Miranda-Saavedra D."/>
            <person name="Mourier T."/>
            <person name="Nagra H."/>
            <person name="Otto T.D."/>
            <person name="Rawlings N."/>
            <person name="Sanchez A."/>
            <person name="Sanders M."/>
            <person name="Subramaniam C."/>
            <person name="Tay Y."/>
            <person name="Dear P."/>
            <person name="Doerig C."/>
            <person name="Gruber A."/>
            <person name="Parkinson J."/>
            <person name="Shirley M."/>
            <person name="Wan K.L."/>
            <person name="Berriman M."/>
            <person name="Tomley F."/>
            <person name="Pain A."/>
        </authorList>
    </citation>
    <scope>NUCLEOTIDE SEQUENCE [LARGE SCALE GENOMIC DNA]</scope>
    <source>
        <strain evidence="12">Houghton</strain>
    </source>
</reference>
<accession>U6MFX7</accession>
<keyword evidence="3 11" id="KW-0812">Transmembrane</keyword>
<keyword evidence="4 11" id="KW-1133">Transmembrane helix</keyword>
<evidence type="ECO:0000256" key="8">
    <source>
        <dbReference type="ARBA" id="ARBA00049016"/>
    </source>
</evidence>
<evidence type="ECO:0000256" key="1">
    <source>
        <dbReference type="ARBA" id="ARBA00004651"/>
    </source>
</evidence>
<comment type="catalytic activity">
    <reaction evidence="8">
        <text>formate(in) + H(+)(in) = formate(out) + H(+)(out)</text>
        <dbReference type="Rhea" id="RHEA:80887"/>
        <dbReference type="ChEBI" id="CHEBI:15378"/>
        <dbReference type="ChEBI" id="CHEBI:15740"/>
    </reaction>
</comment>
<organism evidence="12 13">
    <name type="scientific">Eimeria necatrix</name>
    <dbReference type="NCBI Taxonomy" id="51315"/>
    <lineage>
        <taxon>Eukaryota</taxon>
        <taxon>Sar</taxon>
        <taxon>Alveolata</taxon>
        <taxon>Apicomplexa</taxon>
        <taxon>Conoidasida</taxon>
        <taxon>Coccidia</taxon>
        <taxon>Eucoccidiorida</taxon>
        <taxon>Eimeriorina</taxon>
        <taxon>Eimeriidae</taxon>
        <taxon>Eimeria</taxon>
    </lineage>
</organism>
<dbReference type="VEuPathDB" id="ToxoDB:ENH_00034420"/>
<protein>
    <submittedName>
        <fullName evidence="12">Formate/nitrite transporter, putative</fullName>
    </submittedName>
</protein>
<comment type="subcellular location">
    <subcellularLocation>
        <location evidence="1">Cell membrane</location>
        <topology evidence="1">Multi-pass membrane protein</topology>
    </subcellularLocation>
</comment>
<dbReference type="OrthoDB" id="331088at2759"/>
<name>U6MFX7_9EIME</name>